<evidence type="ECO:0000256" key="5">
    <source>
        <dbReference type="ARBA" id="ARBA00022963"/>
    </source>
</evidence>
<dbReference type="InterPro" id="IPR051406">
    <property type="entry name" value="PLD_domain"/>
</dbReference>
<dbReference type="EMBL" id="BAABHJ010000005">
    <property type="protein sequence ID" value="GAA4606644.1"/>
    <property type="molecule type" value="Genomic_DNA"/>
</dbReference>
<dbReference type="InterPro" id="IPR025202">
    <property type="entry name" value="PLD-like_dom"/>
</dbReference>
<dbReference type="PANTHER" id="PTHR43856">
    <property type="entry name" value="CARDIOLIPIN HYDROLASE"/>
    <property type="match status" value="1"/>
</dbReference>
<evidence type="ECO:0000256" key="6">
    <source>
        <dbReference type="ARBA" id="ARBA00023098"/>
    </source>
</evidence>
<evidence type="ECO:0000313" key="8">
    <source>
        <dbReference type="EMBL" id="GAA4606644.1"/>
    </source>
</evidence>
<keyword evidence="6" id="KW-0443">Lipid metabolism</keyword>
<evidence type="ECO:0000259" key="7">
    <source>
        <dbReference type="PROSITE" id="PS50035"/>
    </source>
</evidence>
<evidence type="ECO:0000256" key="2">
    <source>
        <dbReference type="ARBA" id="ARBA00008664"/>
    </source>
</evidence>
<comment type="catalytic activity">
    <reaction evidence="1">
        <text>a 1,2-diacyl-sn-glycero-3-phosphocholine + H2O = a 1,2-diacyl-sn-glycero-3-phosphate + choline + H(+)</text>
        <dbReference type="Rhea" id="RHEA:14445"/>
        <dbReference type="ChEBI" id="CHEBI:15354"/>
        <dbReference type="ChEBI" id="CHEBI:15377"/>
        <dbReference type="ChEBI" id="CHEBI:15378"/>
        <dbReference type="ChEBI" id="CHEBI:57643"/>
        <dbReference type="ChEBI" id="CHEBI:58608"/>
        <dbReference type="EC" id="3.1.4.4"/>
    </reaction>
</comment>
<reference evidence="9" key="1">
    <citation type="journal article" date="2019" name="Int. J. Syst. Evol. Microbiol.">
        <title>The Global Catalogue of Microorganisms (GCM) 10K type strain sequencing project: providing services to taxonomists for standard genome sequencing and annotation.</title>
        <authorList>
            <consortium name="The Broad Institute Genomics Platform"/>
            <consortium name="The Broad Institute Genome Sequencing Center for Infectious Disease"/>
            <person name="Wu L."/>
            <person name="Ma J."/>
        </authorList>
    </citation>
    <scope>NUCLEOTIDE SEQUENCE [LARGE SCALE GENOMIC DNA]</scope>
    <source>
        <strain evidence="9">JCM 17938</strain>
    </source>
</reference>
<dbReference type="Gene3D" id="3.30.870.10">
    <property type="entry name" value="Endonuclease Chain A"/>
    <property type="match status" value="2"/>
</dbReference>
<keyword evidence="4" id="KW-0378">Hydrolase</keyword>
<dbReference type="InterPro" id="IPR001736">
    <property type="entry name" value="PLipase_D/transphosphatidylase"/>
</dbReference>
<dbReference type="RefSeq" id="WP_345352992.1">
    <property type="nucleotide sequence ID" value="NZ_BAABHJ010000005.1"/>
</dbReference>
<comment type="similarity">
    <text evidence="2">Belongs to the phospholipase D family.</text>
</comment>
<dbReference type="PROSITE" id="PS50035">
    <property type="entry name" value="PLD"/>
    <property type="match status" value="1"/>
</dbReference>
<evidence type="ECO:0000313" key="9">
    <source>
        <dbReference type="Proteomes" id="UP001500212"/>
    </source>
</evidence>
<name>A0ABP8TJ75_9ACTN</name>
<evidence type="ECO:0000256" key="3">
    <source>
        <dbReference type="ARBA" id="ARBA00012027"/>
    </source>
</evidence>
<comment type="caution">
    <text evidence="8">The sequence shown here is derived from an EMBL/GenBank/DDBJ whole genome shotgun (WGS) entry which is preliminary data.</text>
</comment>
<proteinExistence type="inferred from homology"/>
<dbReference type="SUPFAM" id="SSF56024">
    <property type="entry name" value="Phospholipase D/nuclease"/>
    <property type="match status" value="2"/>
</dbReference>
<keyword evidence="5" id="KW-0442">Lipid degradation</keyword>
<keyword evidence="9" id="KW-1185">Reference proteome</keyword>
<evidence type="ECO:0000256" key="1">
    <source>
        <dbReference type="ARBA" id="ARBA00000798"/>
    </source>
</evidence>
<dbReference type="EC" id="3.1.4.4" evidence="3"/>
<evidence type="ECO:0000256" key="4">
    <source>
        <dbReference type="ARBA" id="ARBA00022801"/>
    </source>
</evidence>
<sequence>MARSLTRTVAVLTTGLLVAGIAAEGDAAPSTHGRAAAAVRAVGSGIDAQALSETELLGAQAKKKKVSVRTGPVFNSPTGSKTKQHAIATQVAQLIAGAPKGAVIYVAMYHFSTQDLATQLVKAKKRKVNVRVVLDNESAGYKAYKTLKKALGTNRKKSSWVTLCAKGRGCIGPQFNHNKFFLFSTTRKSKKVVVQTSANATYNARDLQYNDALTLKSASVYAAYRRYFYDLAKQHHTGNYHRTVRAGKYRMDFFPWSTGDPVSQALDKVSCTGGTRLRIVMGHFTWRPIAQRLWKLDDAGCRVQVVFGHVGQSALRDLTKKGGRHGGPEVRYLPENGHAYEHSKYLLLDGRYQGKTQKVVFTGSSNYTDPGFHAHDEAMITIADAALEKSYVANFGTVFGRGKAITSADAGMKASGVVEPDYADDTAESDN</sequence>
<dbReference type="PANTHER" id="PTHR43856:SF1">
    <property type="entry name" value="MITOCHONDRIAL CARDIOLIPIN HYDROLASE"/>
    <property type="match status" value="1"/>
</dbReference>
<protein>
    <recommendedName>
        <fullName evidence="3">phospholipase D</fullName>
        <ecNumber evidence="3">3.1.4.4</ecNumber>
    </recommendedName>
</protein>
<accession>A0ABP8TJ75</accession>
<organism evidence="8 9">
    <name type="scientific">Actinoallomurus liliacearum</name>
    <dbReference type="NCBI Taxonomy" id="1080073"/>
    <lineage>
        <taxon>Bacteria</taxon>
        <taxon>Bacillati</taxon>
        <taxon>Actinomycetota</taxon>
        <taxon>Actinomycetes</taxon>
        <taxon>Streptosporangiales</taxon>
        <taxon>Thermomonosporaceae</taxon>
        <taxon>Actinoallomurus</taxon>
    </lineage>
</organism>
<dbReference type="Proteomes" id="UP001500212">
    <property type="component" value="Unassembled WGS sequence"/>
</dbReference>
<gene>
    <name evidence="8" type="ORF">GCM10023195_24250</name>
</gene>
<feature type="domain" description="PLD phosphodiesterase" evidence="7">
    <location>
        <begin position="337"/>
        <end position="371"/>
    </location>
</feature>
<dbReference type="Pfam" id="PF13091">
    <property type="entry name" value="PLDc_2"/>
    <property type="match status" value="2"/>
</dbReference>